<accession>A0A176RSK3</accession>
<name>A0A176RSK3_9GAMM</name>
<evidence type="ECO:0000313" key="2">
    <source>
        <dbReference type="Proteomes" id="UP000076962"/>
    </source>
</evidence>
<proteinExistence type="predicted"/>
<evidence type="ECO:0000313" key="1">
    <source>
        <dbReference type="EMBL" id="OAD18741.1"/>
    </source>
</evidence>
<dbReference type="EMBL" id="LUTY01003105">
    <property type="protein sequence ID" value="OAD18741.1"/>
    <property type="molecule type" value="Genomic_DNA"/>
</dbReference>
<protein>
    <submittedName>
        <fullName evidence="1">Uncharacterized protein</fullName>
    </submittedName>
</protein>
<dbReference type="AlphaFoldDB" id="A0A176RSK3"/>
<gene>
    <name evidence="1" type="ORF">THIOM_005654</name>
</gene>
<sequence>MNSLIVIWQPTCYVICSSIKAVSEQTQQLQALKRLLELDGYECHQDDKTPLLIKSNAHQLVVGTYPGLLDEKADNFQYPLRDNYQGEKDIHPVNDYFLDRNLPGAYQELKRHF</sequence>
<comment type="caution">
    <text evidence="1">The sequence shown here is derived from an EMBL/GenBank/DDBJ whole genome shotgun (WGS) entry which is preliminary data.</text>
</comment>
<dbReference type="Proteomes" id="UP000076962">
    <property type="component" value="Unassembled WGS sequence"/>
</dbReference>
<reference evidence="1 2" key="1">
    <citation type="submission" date="2016-05" db="EMBL/GenBank/DDBJ databases">
        <title>Single-cell genome of chain-forming Candidatus Thiomargarita nelsonii and comparison to other large sulfur-oxidizing bacteria.</title>
        <authorList>
            <person name="Winkel M."/>
            <person name="Salman V."/>
            <person name="Woyke T."/>
            <person name="Schulz-Vogt H."/>
            <person name="Richter M."/>
            <person name="Flood B."/>
            <person name="Bailey J."/>
            <person name="Amann R."/>
            <person name="Mussmann M."/>
        </authorList>
    </citation>
    <scope>NUCLEOTIDE SEQUENCE [LARGE SCALE GENOMIC DNA]</scope>
    <source>
        <strain evidence="1 2">THI036</strain>
    </source>
</reference>
<organism evidence="1 2">
    <name type="scientific">Candidatus Thiomargarita nelsonii</name>
    <dbReference type="NCBI Taxonomy" id="1003181"/>
    <lineage>
        <taxon>Bacteria</taxon>
        <taxon>Pseudomonadati</taxon>
        <taxon>Pseudomonadota</taxon>
        <taxon>Gammaproteobacteria</taxon>
        <taxon>Thiotrichales</taxon>
        <taxon>Thiotrichaceae</taxon>
        <taxon>Thiomargarita</taxon>
    </lineage>
</organism>
<keyword evidence="2" id="KW-1185">Reference proteome</keyword>